<protein>
    <submittedName>
        <fullName evidence="2">Predicted phosphoesterase, NUDIX family</fullName>
    </submittedName>
</protein>
<evidence type="ECO:0000313" key="4">
    <source>
        <dbReference type="EMBL" id="VFJ97726.1"/>
    </source>
</evidence>
<organism evidence="2">
    <name type="scientific">Candidatus Kentrum eta</name>
    <dbReference type="NCBI Taxonomy" id="2126337"/>
    <lineage>
        <taxon>Bacteria</taxon>
        <taxon>Pseudomonadati</taxon>
        <taxon>Pseudomonadota</taxon>
        <taxon>Gammaproteobacteria</taxon>
        <taxon>Candidatus Kentrum</taxon>
    </lineage>
</organism>
<evidence type="ECO:0000259" key="1">
    <source>
        <dbReference type="PROSITE" id="PS51462"/>
    </source>
</evidence>
<dbReference type="SUPFAM" id="SSF55811">
    <property type="entry name" value="Nudix"/>
    <property type="match status" value="1"/>
</dbReference>
<name>A0A450UAM8_9GAMM</name>
<dbReference type="InterPro" id="IPR000086">
    <property type="entry name" value="NUDIX_hydrolase_dom"/>
</dbReference>
<dbReference type="EMBL" id="CAADFG010000013">
    <property type="protein sequence ID" value="VFJ89181.1"/>
    <property type="molecule type" value="Genomic_DNA"/>
</dbReference>
<dbReference type="PROSITE" id="PS51462">
    <property type="entry name" value="NUDIX"/>
    <property type="match status" value="1"/>
</dbReference>
<proteinExistence type="predicted"/>
<evidence type="ECO:0000313" key="2">
    <source>
        <dbReference type="EMBL" id="VFJ89181.1"/>
    </source>
</evidence>
<dbReference type="InterPro" id="IPR027417">
    <property type="entry name" value="P-loop_NTPase"/>
</dbReference>
<reference evidence="2" key="1">
    <citation type="submission" date="2019-02" db="EMBL/GenBank/DDBJ databases">
        <authorList>
            <person name="Gruber-Vodicka R. H."/>
            <person name="Seah K. B. B."/>
        </authorList>
    </citation>
    <scope>NUCLEOTIDE SEQUENCE</scope>
    <source>
        <strain evidence="4">BECK_SA2B12</strain>
        <strain evidence="2">BECK_SA2B15</strain>
        <strain evidence="3">BECK_SA2B20</strain>
    </source>
</reference>
<feature type="domain" description="Nudix hydrolase" evidence="1">
    <location>
        <begin position="281"/>
        <end position="442"/>
    </location>
</feature>
<evidence type="ECO:0000313" key="3">
    <source>
        <dbReference type="EMBL" id="VFJ91219.1"/>
    </source>
</evidence>
<dbReference type="Gene3D" id="3.90.79.10">
    <property type="entry name" value="Nucleoside Triphosphate Pyrophosphohydrolase"/>
    <property type="match status" value="1"/>
</dbReference>
<dbReference type="EMBL" id="CAADFJ010000015">
    <property type="protein sequence ID" value="VFJ97726.1"/>
    <property type="molecule type" value="Genomic_DNA"/>
</dbReference>
<accession>A0A450UAM8</accession>
<dbReference type="Gene3D" id="3.40.50.300">
    <property type="entry name" value="P-loop containing nucleotide triphosphate hydrolases"/>
    <property type="match status" value="1"/>
</dbReference>
<dbReference type="AlphaFoldDB" id="A0A450UAM8"/>
<dbReference type="EMBL" id="CAADFI010000015">
    <property type="protein sequence ID" value="VFJ91219.1"/>
    <property type="molecule type" value="Genomic_DNA"/>
</dbReference>
<gene>
    <name evidence="2" type="ORF">BECKH772A_GA0070896_1001320</name>
    <name evidence="3" type="ORF">BECKH772B_GA0070898_100156</name>
    <name evidence="4" type="ORF">BECKH772C_GA0070978_1001519</name>
</gene>
<sequence>MDDERTVEAIKKLEELARAVLDLKKEVIPRRPIVIEFCGSPKSGKTSCMNSLDLFLRRNKFRTRVLTERASVCPVRNKYDPYFNIWTVSSAIAELSEVLSNHAKDYDVVLMDRGIFDALCWFNWLVDRKNLDNNEFKNIERFLTMSRWRSAIDLVYVFTVEPAISLEREFSTLLTRKMGSIMHPDILASYKEIIESSVEKYGSVFSEIKHMDTSGTELNEVNYQVTKSILDILKQNTSEKIGYLDMDTVPPRQDMCFSFNEIYTSQALAFDTREAVEEDDTKLQPIPILVITNKERTRVLAAKKNKKRTSSSSPESQKLLLYFGGHIRREDLLESNGDDLLSVARYTLHREVKEETGIDYYPDVETLSLCIWDTSNEKSRKHLAMCYVMEADLDTLKVKIDKNEFINSGNTVSGKVLDVREIMKKHHELEAWSRTILDKVFNSPVEQIEMDI</sequence>
<dbReference type="GO" id="GO:0003824">
    <property type="term" value="F:catalytic activity"/>
    <property type="evidence" value="ECO:0007669"/>
    <property type="project" value="UniProtKB-ARBA"/>
</dbReference>
<dbReference type="SUPFAM" id="SSF52540">
    <property type="entry name" value="P-loop containing nucleoside triphosphate hydrolases"/>
    <property type="match status" value="1"/>
</dbReference>
<dbReference type="InterPro" id="IPR015797">
    <property type="entry name" value="NUDIX_hydrolase-like_dom_sf"/>
</dbReference>